<dbReference type="InterPro" id="IPR038596">
    <property type="entry name" value="Janus_sf"/>
</dbReference>
<dbReference type="SUPFAM" id="SSF143724">
    <property type="entry name" value="PHP14-like"/>
    <property type="match status" value="1"/>
</dbReference>
<dbReference type="PANTHER" id="PTHR12258:SF5">
    <property type="entry name" value="BCDNA.GH02250-RELATED"/>
    <property type="match status" value="1"/>
</dbReference>
<evidence type="ECO:0000256" key="4">
    <source>
        <dbReference type="ARBA" id="ARBA00022928"/>
    </source>
</evidence>
<dbReference type="Pfam" id="PF05005">
    <property type="entry name" value="Ocnus"/>
    <property type="match status" value="1"/>
</dbReference>
<dbReference type="Proteomes" id="UP000479000">
    <property type="component" value="Unassembled WGS sequence"/>
</dbReference>
<gene>
    <name evidence="5" type="ORF">NTEN_LOCUS12829</name>
</gene>
<dbReference type="InterPro" id="IPR007702">
    <property type="entry name" value="Janus"/>
</dbReference>
<dbReference type="Gene3D" id="3.50.20.20">
    <property type="entry name" value="Janus/Ocnus"/>
    <property type="match status" value="1"/>
</dbReference>
<organism evidence="5 6">
    <name type="scientific">Nesidiocoris tenuis</name>
    <dbReference type="NCBI Taxonomy" id="355587"/>
    <lineage>
        <taxon>Eukaryota</taxon>
        <taxon>Metazoa</taxon>
        <taxon>Ecdysozoa</taxon>
        <taxon>Arthropoda</taxon>
        <taxon>Hexapoda</taxon>
        <taxon>Insecta</taxon>
        <taxon>Pterygota</taxon>
        <taxon>Neoptera</taxon>
        <taxon>Paraneoptera</taxon>
        <taxon>Hemiptera</taxon>
        <taxon>Heteroptera</taxon>
        <taxon>Panheteroptera</taxon>
        <taxon>Cimicomorpha</taxon>
        <taxon>Miridae</taxon>
        <taxon>Dicyphina</taxon>
        <taxon>Nesidiocoris</taxon>
    </lineage>
</organism>
<sequence>MFVSTRQGIFYVLVAWRISADIYDETCEELAKLNFDSECVGGGRIEHRPGEKSIKIYGYSQMMVEYSNSEFSYYPKFLFFPFSGIILYTVEI</sequence>
<dbReference type="OrthoDB" id="10249612at2759"/>
<dbReference type="AlphaFoldDB" id="A0A6H5GUS7"/>
<evidence type="ECO:0000256" key="1">
    <source>
        <dbReference type="ARBA" id="ARBA00002508"/>
    </source>
</evidence>
<dbReference type="GO" id="GO:0005829">
    <property type="term" value="C:cytosol"/>
    <property type="evidence" value="ECO:0007669"/>
    <property type="project" value="TreeGrafter"/>
</dbReference>
<keyword evidence="3" id="KW-0221">Differentiation</keyword>
<dbReference type="GO" id="GO:0030154">
    <property type="term" value="P:cell differentiation"/>
    <property type="evidence" value="ECO:0007669"/>
    <property type="project" value="UniProtKB-KW"/>
</dbReference>
<evidence type="ECO:0000313" key="5">
    <source>
        <dbReference type="EMBL" id="CAB0007556.1"/>
    </source>
</evidence>
<dbReference type="GO" id="GO:0101006">
    <property type="term" value="F:protein histidine phosphatase activity"/>
    <property type="evidence" value="ECO:0007669"/>
    <property type="project" value="TreeGrafter"/>
</dbReference>
<proteinExistence type="inferred from homology"/>
<comment type="function">
    <text evidence="1">JanA and janB regulate somatic sex differentiation.</text>
</comment>
<dbReference type="EMBL" id="CADCXU010019143">
    <property type="protein sequence ID" value="CAB0007556.1"/>
    <property type="molecule type" value="Genomic_DNA"/>
</dbReference>
<evidence type="ECO:0000256" key="2">
    <source>
        <dbReference type="ARBA" id="ARBA00010971"/>
    </source>
</evidence>
<reference evidence="5 6" key="1">
    <citation type="submission" date="2020-02" db="EMBL/GenBank/DDBJ databases">
        <authorList>
            <person name="Ferguson B K."/>
        </authorList>
    </citation>
    <scope>NUCLEOTIDE SEQUENCE [LARGE SCALE GENOMIC DNA]</scope>
</reference>
<name>A0A6H5GUS7_9HEMI</name>
<dbReference type="GO" id="GO:0007548">
    <property type="term" value="P:sex differentiation"/>
    <property type="evidence" value="ECO:0007669"/>
    <property type="project" value="UniProtKB-KW"/>
</dbReference>
<keyword evidence="4" id="KW-0726">Sexual differentiation</keyword>
<comment type="similarity">
    <text evidence="2">Belongs to the janus family.</text>
</comment>
<accession>A0A6H5GUS7</accession>
<evidence type="ECO:0000256" key="3">
    <source>
        <dbReference type="ARBA" id="ARBA00022782"/>
    </source>
</evidence>
<evidence type="ECO:0000313" key="6">
    <source>
        <dbReference type="Proteomes" id="UP000479000"/>
    </source>
</evidence>
<dbReference type="PANTHER" id="PTHR12258">
    <property type="entry name" value="JANUS-A/JANUS-B"/>
    <property type="match status" value="1"/>
</dbReference>
<protein>
    <submittedName>
        <fullName evidence="5">Uncharacterized protein</fullName>
    </submittedName>
</protein>
<keyword evidence="6" id="KW-1185">Reference proteome</keyword>